<name>A0A392TX78_9FABA</name>
<evidence type="ECO:0000313" key="2">
    <source>
        <dbReference type="EMBL" id="MCI64435.1"/>
    </source>
</evidence>
<organism evidence="2 3">
    <name type="scientific">Trifolium medium</name>
    <dbReference type="NCBI Taxonomy" id="97028"/>
    <lineage>
        <taxon>Eukaryota</taxon>
        <taxon>Viridiplantae</taxon>
        <taxon>Streptophyta</taxon>
        <taxon>Embryophyta</taxon>
        <taxon>Tracheophyta</taxon>
        <taxon>Spermatophyta</taxon>
        <taxon>Magnoliopsida</taxon>
        <taxon>eudicotyledons</taxon>
        <taxon>Gunneridae</taxon>
        <taxon>Pentapetalae</taxon>
        <taxon>rosids</taxon>
        <taxon>fabids</taxon>
        <taxon>Fabales</taxon>
        <taxon>Fabaceae</taxon>
        <taxon>Papilionoideae</taxon>
        <taxon>50 kb inversion clade</taxon>
        <taxon>NPAAA clade</taxon>
        <taxon>Hologalegina</taxon>
        <taxon>IRL clade</taxon>
        <taxon>Trifolieae</taxon>
        <taxon>Trifolium</taxon>
    </lineage>
</organism>
<sequence length="60" mass="6648">KYEVLGRLELKIASRATCSAKVAGRRSYIARRDKLASCRQFSPDTGQHSVSVSPALARRQ</sequence>
<accession>A0A392TX78</accession>
<dbReference type="AlphaFoldDB" id="A0A392TX78"/>
<protein>
    <submittedName>
        <fullName evidence="2">Uncharacterized protein</fullName>
    </submittedName>
</protein>
<reference evidence="2 3" key="1">
    <citation type="journal article" date="2018" name="Front. Plant Sci.">
        <title>Red Clover (Trifolium pratense) and Zigzag Clover (T. medium) - A Picture of Genomic Similarities and Differences.</title>
        <authorList>
            <person name="Dluhosova J."/>
            <person name="Istvanek J."/>
            <person name="Nedelnik J."/>
            <person name="Repkova J."/>
        </authorList>
    </citation>
    <scope>NUCLEOTIDE SEQUENCE [LARGE SCALE GENOMIC DNA]</scope>
    <source>
        <strain evidence="3">cv. 10/8</strain>
        <tissue evidence="2">Leaf</tissue>
    </source>
</reference>
<dbReference type="Proteomes" id="UP000265520">
    <property type="component" value="Unassembled WGS sequence"/>
</dbReference>
<keyword evidence="3" id="KW-1185">Reference proteome</keyword>
<feature type="compositionally biased region" description="Polar residues" evidence="1">
    <location>
        <begin position="40"/>
        <end position="52"/>
    </location>
</feature>
<dbReference type="EMBL" id="LXQA010655903">
    <property type="protein sequence ID" value="MCI64435.1"/>
    <property type="molecule type" value="Genomic_DNA"/>
</dbReference>
<proteinExistence type="predicted"/>
<comment type="caution">
    <text evidence="2">The sequence shown here is derived from an EMBL/GenBank/DDBJ whole genome shotgun (WGS) entry which is preliminary data.</text>
</comment>
<feature type="region of interest" description="Disordered" evidence="1">
    <location>
        <begin position="40"/>
        <end position="60"/>
    </location>
</feature>
<evidence type="ECO:0000313" key="3">
    <source>
        <dbReference type="Proteomes" id="UP000265520"/>
    </source>
</evidence>
<feature type="non-terminal residue" evidence="2">
    <location>
        <position position="1"/>
    </location>
</feature>
<evidence type="ECO:0000256" key="1">
    <source>
        <dbReference type="SAM" id="MobiDB-lite"/>
    </source>
</evidence>